<name>A0ABN9WQ33_9DINO</name>
<comment type="caution">
    <text evidence="4">The sequence shown here is derived from an EMBL/GenBank/DDBJ whole genome shotgun (WGS) entry which is preliminary data.</text>
</comment>
<evidence type="ECO:0000256" key="1">
    <source>
        <dbReference type="SAM" id="MobiDB-lite"/>
    </source>
</evidence>
<feature type="region of interest" description="Disordered" evidence="1">
    <location>
        <begin position="1"/>
        <end position="21"/>
    </location>
</feature>
<organism evidence="4 5">
    <name type="scientific">Prorocentrum cordatum</name>
    <dbReference type="NCBI Taxonomy" id="2364126"/>
    <lineage>
        <taxon>Eukaryota</taxon>
        <taxon>Sar</taxon>
        <taxon>Alveolata</taxon>
        <taxon>Dinophyceae</taxon>
        <taxon>Prorocentrales</taxon>
        <taxon>Prorocentraceae</taxon>
        <taxon>Prorocentrum</taxon>
    </lineage>
</organism>
<protein>
    <recommendedName>
        <fullName evidence="3">HRDC domain-containing protein</fullName>
    </recommendedName>
</protein>
<evidence type="ECO:0000259" key="3">
    <source>
        <dbReference type="PROSITE" id="PS50967"/>
    </source>
</evidence>
<feature type="domain" description="HRDC" evidence="3">
    <location>
        <begin position="1128"/>
        <end position="1175"/>
    </location>
</feature>
<keyword evidence="2" id="KW-0812">Transmembrane</keyword>
<evidence type="ECO:0000256" key="2">
    <source>
        <dbReference type="SAM" id="Phobius"/>
    </source>
</evidence>
<reference evidence="4" key="1">
    <citation type="submission" date="2023-10" db="EMBL/GenBank/DDBJ databases">
        <authorList>
            <person name="Chen Y."/>
            <person name="Shah S."/>
            <person name="Dougan E. K."/>
            <person name="Thang M."/>
            <person name="Chan C."/>
        </authorList>
    </citation>
    <scope>NUCLEOTIDE SEQUENCE [LARGE SCALE GENOMIC DNA]</scope>
</reference>
<keyword evidence="2" id="KW-0472">Membrane</keyword>
<feature type="transmembrane region" description="Helical" evidence="2">
    <location>
        <begin position="1018"/>
        <end position="1042"/>
    </location>
</feature>
<keyword evidence="5" id="KW-1185">Reference proteome</keyword>
<feature type="transmembrane region" description="Helical" evidence="2">
    <location>
        <begin position="912"/>
        <end position="934"/>
    </location>
</feature>
<feature type="region of interest" description="Disordered" evidence="1">
    <location>
        <begin position="53"/>
        <end position="270"/>
    </location>
</feature>
<dbReference type="Proteomes" id="UP001189429">
    <property type="component" value="Unassembled WGS sequence"/>
</dbReference>
<dbReference type="PROSITE" id="PS50967">
    <property type="entry name" value="HRDC"/>
    <property type="match status" value="1"/>
</dbReference>
<proteinExistence type="predicted"/>
<feature type="transmembrane region" description="Helical" evidence="2">
    <location>
        <begin position="1062"/>
        <end position="1084"/>
    </location>
</feature>
<accession>A0ABN9WQ33</accession>
<dbReference type="InterPro" id="IPR002121">
    <property type="entry name" value="HRDC_dom"/>
</dbReference>
<sequence>METTTATSETIMTSSFSTASTSTETATAASSTTATSFITETPTATTVTTEIAPTETATSASTETATVTSASDISSPATTRTATAASATMETTTATSETIMTSSLSTASTSTETATATSSTTAASSITETPTATTATTETATTETATSTSTTETSIVTLATDTSSTTRTATATSSSTTASATSKTTTATTETITSSSFSTASTSTKMATATSSTTATSSITETPPATTATTETATTETATSTSTTETSTVTLATGTSSTTSTATATSSSTTVSATTETTTAITGTSTSSSSSTFSTSMETATAITDTGTATATSSSSTGTGTTGTVTATTETATVSSTTATTITERGVVSTTLALPAAAGATQLAVVSVLGFRVGDVILIAGGGVSELGTISGIGPIVLADGTTNSYPVGSIVSVYHSTDAPTPAPTAAPVTMAAIGRLEDSVLAALLASNSLNAVVTAEGIVSVARVVNISTDASDESVRVDMADIGASVVFPLSLFADFGLRDAVVLASTVEPGALATFAEGPRTTGEGVTQELLSAISINFFELAGSRISVSDLAEPIRFSLPSSSSSGLTCAWLDEGAGEWTTEGVYADGFAADGSVWCATLHLTFFGAILSGFLSTLQCTQASLLAADSYIELMNGTWYHSVGTQLLFLVLGGLVVMVAAACVLDEIERRRGFWKTEYFLIANAAAPATGMAALAAGVGVGQGNLACCTEGVVGGLKEAVDDLLGTFFAYLGHIQSVLEELMVCQFEGGFLHALAPIIISKSVLRSTSASYFLLADDLGVLLNEDVDQLISPKQGITGDVDDAVADAFRRSSLDCGSFDHVLDVDGEANASQSAVTLAGAGLFSRGAARRLRRLKELRDHVLEHQRYNFNRHANWCHLARSLVLSLLVHGPLGSVFCRSITMSHSLRALYLCCDLLGSMMLATVFCSATGGALSKKSPKGCESDCLDPDSGVDSATCAYMHFGRLIAIGMVSTLIAGVPISILNSLHQREFVRVAYEGSPDWRIQLRKWRRNDAILWVLGPAYCLLAGNYACLFFANVASYDQGQWMISACIVFFEDFVILPLGVGFVVALLALVFLTGLSWKYGLARSQITQQGSAESLRELCSNTRDRGDIQRTSTTESLAASKAMRSLRQMQTGRRGLMREDDGPFEVHCFQDVGLADLARLTPRSIG</sequence>
<keyword evidence="2" id="KW-1133">Transmembrane helix</keyword>
<dbReference type="EMBL" id="CAUYUJ010018963">
    <property type="protein sequence ID" value="CAK0887636.1"/>
    <property type="molecule type" value="Genomic_DNA"/>
</dbReference>
<gene>
    <name evidence="4" type="ORF">PCOR1329_LOCUS68630</name>
</gene>
<evidence type="ECO:0000313" key="4">
    <source>
        <dbReference type="EMBL" id="CAK0887636.1"/>
    </source>
</evidence>
<feature type="region of interest" description="Disordered" evidence="1">
    <location>
        <begin position="306"/>
        <end position="326"/>
    </location>
</feature>
<feature type="transmembrane region" description="Helical" evidence="2">
    <location>
        <begin position="966"/>
        <end position="987"/>
    </location>
</feature>
<evidence type="ECO:0000313" key="5">
    <source>
        <dbReference type="Proteomes" id="UP001189429"/>
    </source>
</evidence>
<feature type="transmembrane region" description="Helical" evidence="2">
    <location>
        <begin position="650"/>
        <end position="668"/>
    </location>
</feature>